<reference evidence="2 3" key="1">
    <citation type="submission" date="2024-01" db="EMBL/GenBank/DDBJ databases">
        <title>A draft genome for a cacao thread blight-causing isolate of Paramarasmius palmivorus.</title>
        <authorList>
            <person name="Baruah I.K."/>
            <person name="Bukari Y."/>
            <person name="Amoako-Attah I."/>
            <person name="Meinhardt L.W."/>
            <person name="Bailey B.A."/>
            <person name="Cohen S.P."/>
        </authorList>
    </citation>
    <scope>NUCLEOTIDE SEQUENCE [LARGE SCALE GENOMIC DNA]</scope>
    <source>
        <strain evidence="2 3">GH-12</strain>
    </source>
</reference>
<keyword evidence="3" id="KW-1185">Reference proteome</keyword>
<dbReference type="Gene3D" id="1.20.1280.50">
    <property type="match status" value="1"/>
</dbReference>
<gene>
    <name evidence="2" type="ORF">VNI00_014356</name>
</gene>
<name>A0AAW0BSG4_9AGAR</name>
<dbReference type="InterPro" id="IPR032675">
    <property type="entry name" value="LRR_dom_sf"/>
</dbReference>
<dbReference type="AlphaFoldDB" id="A0AAW0BSG4"/>
<dbReference type="SUPFAM" id="SSF52047">
    <property type="entry name" value="RNI-like"/>
    <property type="match status" value="1"/>
</dbReference>
<proteinExistence type="predicted"/>
<protein>
    <recommendedName>
        <fullName evidence="1">F-box domain-containing protein</fullName>
    </recommendedName>
</protein>
<accession>A0AAW0BSG4</accession>
<sequence>MLFGTQGPQGPSDDAVELLMMLNDLFNRALVHPDGRVLDQYYHVLERMVPQQASVQALIDKCKNITITMHQERKERLRPVMEKIPPEIFVAIFSFVCDDPLANIVCPEFPPSAIALSSVCKRWNDIVLSTPSLWSSLSVNFRDWKSNWKQLGRIVSLYLARSKSAPLSLGLDVMSNDGYPPDDEEAEMCVAILGDIVRHSDRWQTVELEISPDGLKHPVLQPFVGRLPILRKLKLTGFEDQDMIDYDPAFPVDTLFRDCPSLEHISINGPMVERRLALPWQQIRTLEVLDMYDLSTLKSTLSKCPNVENLYLNEIEFFNEPEKELIELGPPMHRVKYLSIEYGNIFDVASAFYYLHLPGLVSVRLSGYWDGRMYDLKDLYIESFLQRSSCSITSLWLRSVSISDQDMVSLFRMIPTLERLCVEEQHRGREGLPKQRVITTLFWDSFSIATSSSRILPRLKELDLTFHGDELDVDALRKALMSRCNPELDASGDPTCLGRVMLQIVGVGFSKRSDLADIERDVKLKRTMLSITYL</sequence>
<dbReference type="InterPro" id="IPR001810">
    <property type="entry name" value="F-box_dom"/>
</dbReference>
<dbReference type="Pfam" id="PF12937">
    <property type="entry name" value="F-box-like"/>
    <property type="match status" value="1"/>
</dbReference>
<dbReference type="Proteomes" id="UP001383192">
    <property type="component" value="Unassembled WGS sequence"/>
</dbReference>
<organism evidence="2 3">
    <name type="scientific">Paramarasmius palmivorus</name>
    <dbReference type="NCBI Taxonomy" id="297713"/>
    <lineage>
        <taxon>Eukaryota</taxon>
        <taxon>Fungi</taxon>
        <taxon>Dikarya</taxon>
        <taxon>Basidiomycota</taxon>
        <taxon>Agaricomycotina</taxon>
        <taxon>Agaricomycetes</taxon>
        <taxon>Agaricomycetidae</taxon>
        <taxon>Agaricales</taxon>
        <taxon>Marasmiineae</taxon>
        <taxon>Marasmiaceae</taxon>
        <taxon>Paramarasmius</taxon>
    </lineage>
</organism>
<dbReference type="InterPro" id="IPR036047">
    <property type="entry name" value="F-box-like_dom_sf"/>
</dbReference>
<dbReference type="SUPFAM" id="SSF81383">
    <property type="entry name" value="F-box domain"/>
    <property type="match status" value="1"/>
</dbReference>
<dbReference type="Gene3D" id="3.80.10.10">
    <property type="entry name" value="Ribonuclease Inhibitor"/>
    <property type="match status" value="1"/>
</dbReference>
<evidence type="ECO:0000313" key="3">
    <source>
        <dbReference type="Proteomes" id="UP001383192"/>
    </source>
</evidence>
<dbReference type="EMBL" id="JAYKXP010000080">
    <property type="protein sequence ID" value="KAK7029658.1"/>
    <property type="molecule type" value="Genomic_DNA"/>
</dbReference>
<evidence type="ECO:0000313" key="2">
    <source>
        <dbReference type="EMBL" id="KAK7029658.1"/>
    </source>
</evidence>
<evidence type="ECO:0000259" key="1">
    <source>
        <dbReference type="Pfam" id="PF12937"/>
    </source>
</evidence>
<feature type="domain" description="F-box" evidence="1">
    <location>
        <begin position="82"/>
        <end position="138"/>
    </location>
</feature>
<comment type="caution">
    <text evidence="2">The sequence shown here is derived from an EMBL/GenBank/DDBJ whole genome shotgun (WGS) entry which is preliminary data.</text>
</comment>